<keyword evidence="1" id="KW-0067">ATP-binding</keyword>
<evidence type="ECO:0000256" key="1">
    <source>
        <dbReference type="PROSITE-ProRule" id="PRU10141"/>
    </source>
</evidence>
<comment type="caution">
    <text evidence="3">The sequence shown here is derived from an EMBL/GenBank/DDBJ whole genome shotgun (WGS) entry which is preliminary data.</text>
</comment>
<dbReference type="Gene3D" id="3.30.200.20">
    <property type="entry name" value="Phosphorylase Kinase, domain 1"/>
    <property type="match status" value="1"/>
</dbReference>
<evidence type="ECO:0008006" key="5">
    <source>
        <dbReference type="Google" id="ProtNLM"/>
    </source>
</evidence>
<sequence>MPPIRGRPHLTRNRPDPMDGPQQRLPRFGNIEKGVVEGMKYKGSYRPSSPEFAYEPDNTIRQPVDPRAPPLKLSDLECIKSLGSGISGEVLLVRTRREAHPLDKPGSLFAVKFISRRMVRHTEQVSDVYALFDTIG</sequence>
<accession>A0A9P7FLU4</accession>
<dbReference type="OrthoDB" id="10252171at2759"/>
<feature type="region of interest" description="Disordered" evidence="2">
    <location>
        <begin position="46"/>
        <end position="67"/>
    </location>
</feature>
<evidence type="ECO:0000313" key="4">
    <source>
        <dbReference type="Proteomes" id="UP000717328"/>
    </source>
</evidence>
<dbReference type="EMBL" id="JABCKI010006652">
    <property type="protein sequence ID" value="KAG5634089.1"/>
    <property type="molecule type" value="Genomic_DNA"/>
</dbReference>
<keyword evidence="1" id="KW-0547">Nucleotide-binding</keyword>
<dbReference type="AlphaFoldDB" id="A0A9P7FLU4"/>
<protein>
    <recommendedName>
        <fullName evidence="5">Protein kinase domain-containing protein</fullName>
    </recommendedName>
</protein>
<keyword evidence="4" id="KW-1185">Reference proteome</keyword>
<proteinExistence type="predicted"/>
<evidence type="ECO:0000256" key="2">
    <source>
        <dbReference type="SAM" id="MobiDB-lite"/>
    </source>
</evidence>
<dbReference type="InterPro" id="IPR017441">
    <property type="entry name" value="Protein_kinase_ATP_BS"/>
</dbReference>
<dbReference type="Proteomes" id="UP000717328">
    <property type="component" value="Unassembled WGS sequence"/>
</dbReference>
<feature type="binding site" evidence="1">
    <location>
        <position position="112"/>
    </location>
    <ligand>
        <name>ATP</name>
        <dbReference type="ChEBI" id="CHEBI:30616"/>
    </ligand>
</feature>
<gene>
    <name evidence="3" type="ORF">H0H81_003447</name>
</gene>
<reference evidence="3" key="2">
    <citation type="submission" date="2021-10" db="EMBL/GenBank/DDBJ databases">
        <title>Phylogenomics reveals ancestral predisposition of the termite-cultivated fungus Termitomyces towards a domesticated lifestyle.</title>
        <authorList>
            <person name="Auxier B."/>
            <person name="Grum-Grzhimaylo A."/>
            <person name="Cardenas M.E."/>
            <person name="Lodge J.D."/>
            <person name="Laessoe T."/>
            <person name="Pedersen O."/>
            <person name="Smith M.E."/>
            <person name="Kuyper T.W."/>
            <person name="Franco-Molano E.A."/>
            <person name="Baroni T.J."/>
            <person name="Aanen D.K."/>
        </authorList>
    </citation>
    <scope>NUCLEOTIDE SEQUENCE</scope>
    <source>
        <strain evidence="3">D49</strain>
    </source>
</reference>
<organism evidence="3 4">
    <name type="scientific">Sphagnurus paluster</name>
    <dbReference type="NCBI Taxonomy" id="117069"/>
    <lineage>
        <taxon>Eukaryota</taxon>
        <taxon>Fungi</taxon>
        <taxon>Dikarya</taxon>
        <taxon>Basidiomycota</taxon>
        <taxon>Agaricomycotina</taxon>
        <taxon>Agaricomycetes</taxon>
        <taxon>Agaricomycetidae</taxon>
        <taxon>Agaricales</taxon>
        <taxon>Tricholomatineae</taxon>
        <taxon>Lyophyllaceae</taxon>
        <taxon>Sphagnurus</taxon>
    </lineage>
</organism>
<feature type="region of interest" description="Disordered" evidence="2">
    <location>
        <begin position="1"/>
        <end position="28"/>
    </location>
</feature>
<feature type="compositionally biased region" description="Basic residues" evidence="2">
    <location>
        <begin position="1"/>
        <end position="12"/>
    </location>
</feature>
<dbReference type="PROSITE" id="PS00107">
    <property type="entry name" value="PROTEIN_KINASE_ATP"/>
    <property type="match status" value="1"/>
</dbReference>
<name>A0A9P7FLU4_9AGAR</name>
<evidence type="ECO:0000313" key="3">
    <source>
        <dbReference type="EMBL" id="KAG5634089.1"/>
    </source>
</evidence>
<dbReference type="GO" id="GO:0005524">
    <property type="term" value="F:ATP binding"/>
    <property type="evidence" value="ECO:0007669"/>
    <property type="project" value="UniProtKB-UniRule"/>
</dbReference>
<reference evidence="3" key="1">
    <citation type="submission" date="2021-02" db="EMBL/GenBank/DDBJ databases">
        <authorList>
            <person name="Nieuwenhuis M."/>
            <person name="Van De Peppel L.J.J."/>
        </authorList>
    </citation>
    <scope>NUCLEOTIDE SEQUENCE</scope>
    <source>
        <strain evidence="3">D49</strain>
    </source>
</reference>